<accession>A0A840IAW7</accession>
<dbReference type="PANTHER" id="PTHR43179">
    <property type="entry name" value="RHAMNOSYLTRANSFERASE WBBL"/>
    <property type="match status" value="1"/>
</dbReference>
<comment type="pathway">
    <text evidence="1">Cell wall biogenesis; cell wall polysaccharide biosynthesis.</text>
</comment>
<dbReference type="CDD" id="cd00761">
    <property type="entry name" value="Glyco_tranf_GTA_type"/>
    <property type="match status" value="1"/>
</dbReference>
<dbReference type="AlphaFoldDB" id="A0A840IAW7"/>
<dbReference type="EMBL" id="JACHNU010000001">
    <property type="protein sequence ID" value="MBB4661495.1"/>
    <property type="molecule type" value="Genomic_DNA"/>
</dbReference>
<evidence type="ECO:0000256" key="3">
    <source>
        <dbReference type="ARBA" id="ARBA00022676"/>
    </source>
</evidence>
<evidence type="ECO:0000256" key="2">
    <source>
        <dbReference type="ARBA" id="ARBA00006739"/>
    </source>
</evidence>
<sequence length="283" mass="30236">MPSPLATIVVPTRDRADYLDVALASLAPQAAAAGAELVVVLDGPDPASAAVAERHGAQLVAFERPRGLNAARNAGFDAARGDLVVYVDDDVEAPHGWLSALLAAVAATPERDVFTGPIRARLEGGGPRACGRDEPPVTAFDAGPADRDVPLAWGANLAIRRSAFETVGRFDETIHNGGDEEEWEERHRAAGGRIRYVAAAALDHRRTAADATLRKLARAAHHRGRAGRRNDVRKGVAPSLARELRTFAGCCWHVVRRRCLNGIVMAAHSAGRLRATVERGEQR</sequence>
<comment type="similarity">
    <text evidence="2">Belongs to the glycosyltransferase 2 family.</text>
</comment>
<evidence type="ECO:0000256" key="1">
    <source>
        <dbReference type="ARBA" id="ARBA00004776"/>
    </source>
</evidence>
<proteinExistence type="inferred from homology"/>
<dbReference type="GO" id="GO:0016757">
    <property type="term" value="F:glycosyltransferase activity"/>
    <property type="evidence" value="ECO:0007669"/>
    <property type="project" value="UniProtKB-KW"/>
</dbReference>
<keyword evidence="3" id="KW-0328">Glycosyltransferase</keyword>
<comment type="caution">
    <text evidence="6">The sequence shown here is derived from an EMBL/GenBank/DDBJ whole genome shotgun (WGS) entry which is preliminary data.</text>
</comment>
<protein>
    <submittedName>
        <fullName evidence="6">Glycosyltransferase involved in cell wall biosynthesis</fullName>
    </submittedName>
</protein>
<evidence type="ECO:0000313" key="7">
    <source>
        <dbReference type="Proteomes" id="UP000585272"/>
    </source>
</evidence>
<evidence type="ECO:0000313" key="6">
    <source>
        <dbReference type="EMBL" id="MBB4661495.1"/>
    </source>
</evidence>
<dbReference type="Pfam" id="PF00535">
    <property type="entry name" value="Glycos_transf_2"/>
    <property type="match status" value="1"/>
</dbReference>
<evidence type="ECO:0000259" key="5">
    <source>
        <dbReference type="Pfam" id="PF00535"/>
    </source>
</evidence>
<dbReference type="InterPro" id="IPR001173">
    <property type="entry name" value="Glyco_trans_2-like"/>
</dbReference>
<dbReference type="SUPFAM" id="SSF53448">
    <property type="entry name" value="Nucleotide-diphospho-sugar transferases"/>
    <property type="match status" value="1"/>
</dbReference>
<keyword evidence="4 6" id="KW-0808">Transferase</keyword>
<dbReference type="Gene3D" id="3.90.550.10">
    <property type="entry name" value="Spore Coat Polysaccharide Biosynthesis Protein SpsA, Chain A"/>
    <property type="match status" value="1"/>
</dbReference>
<reference evidence="6 7" key="1">
    <citation type="submission" date="2020-08" db="EMBL/GenBank/DDBJ databases">
        <title>Genomic Encyclopedia of Archaeal and Bacterial Type Strains, Phase II (KMG-II): from individual species to whole genera.</title>
        <authorList>
            <person name="Goeker M."/>
        </authorList>
    </citation>
    <scope>NUCLEOTIDE SEQUENCE [LARGE SCALE GENOMIC DNA]</scope>
    <source>
        <strain evidence="6 7">DSM 23288</strain>
    </source>
</reference>
<keyword evidence="7" id="KW-1185">Reference proteome</keyword>
<evidence type="ECO:0000256" key="4">
    <source>
        <dbReference type="ARBA" id="ARBA00022679"/>
    </source>
</evidence>
<organism evidence="6 7">
    <name type="scientific">Conexibacter arvalis</name>
    <dbReference type="NCBI Taxonomy" id="912552"/>
    <lineage>
        <taxon>Bacteria</taxon>
        <taxon>Bacillati</taxon>
        <taxon>Actinomycetota</taxon>
        <taxon>Thermoleophilia</taxon>
        <taxon>Solirubrobacterales</taxon>
        <taxon>Conexibacteraceae</taxon>
        <taxon>Conexibacter</taxon>
    </lineage>
</organism>
<dbReference type="InterPro" id="IPR029044">
    <property type="entry name" value="Nucleotide-diphossugar_trans"/>
</dbReference>
<dbReference type="RefSeq" id="WP_183339709.1">
    <property type="nucleotide sequence ID" value="NZ_JACHNU010000001.1"/>
</dbReference>
<gene>
    <name evidence="6" type="ORF">BDZ31_001068</name>
</gene>
<feature type="domain" description="Glycosyltransferase 2-like" evidence="5">
    <location>
        <begin position="7"/>
        <end position="167"/>
    </location>
</feature>
<dbReference type="PANTHER" id="PTHR43179:SF12">
    <property type="entry name" value="GALACTOFURANOSYLTRANSFERASE GLFT2"/>
    <property type="match status" value="1"/>
</dbReference>
<name>A0A840IAW7_9ACTN</name>
<dbReference type="Proteomes" id="UP000585272">
    <property type="component" value="Unassembled WGS sequence"/>
</dbReference>